<feature type="compositionally biased region" description="Gly residues" evidence="1">
    <location>
        <begin position="47"/>
        <end position="60"/>
    </location>
</feature>
<proteinExistence type="predicted"/>
<dbReference type="Proteomes" id="UP000253868">
    <property type="component" value="Chromosome"/>
</dbReference>
<dbReference type="RefSeq" id="WP_114664600.1">
    <property type="nucleotide sequence ID" value="NZ_CP031194.1"/>
</dbReference>
<evidence type="ECO:0000256" key="1">
    <source>
        <dbReference type="SAM" id="MobiDB-lite"/>
    </source>
</evidence>
<gene>
    <name evidence="2" type="ORF">DVK44_34860</name>
</gene>
<organism evidence="2 3">
    <name type="scientific">Streptomyces paludis</name>
    <dbReference type="NCBI Taxonomy" id="2282738"/>
    <lineage>
        <taxon>Bacteria</taxon>
        <taxon>Bacillati</taxon>
        <taxon>Actinomycetota</taxon>
        <taxon>Actinomycetes</taxon>
        <taxon>Kitasatosporales</taxon>
        <taxon>Streptomycetaceae</taxon>
        <taxon>Streptomyces</taxon>
    </lineage>
</organism>
<dbReference type="OrthoDB" id="4328424at2"/>
<dbReference type="EMBL" id="CP031194">
    <property type="protein sequence ID" value="AXG82060.1"/>
    <property type="molecule type" value="Genomic_DNA"/>
</dbReference>
<dbReference type="AlphaFoldDB" id="A0A345HZD6"/>
<reference evidence="3" key="1">
    <citation type="submission" date="2018-07" db="EMBL/GenBank/DDBJ databases">
        <authorList>
            <person name="Zhao J."/>
        </authorList>
    </citation>
    <scope>NUCLEOTIDE SEQUENCE [LARGE SCALE GENOMIC DNA]</scope>
    <source>
        <strain evidence="3">GSSD-12</strain>
    </source>
</reference>
<feature type="region of interest" description="Disordered" evidence="1">
    <location>
        <begin position="42"/>
        <end position="66"/>
    </location>
</feature>
<dbReference type="KEGG" id="spad:DVK44_34860"/>
<evidence type="ECO:0000313" key="3">
    <source>
        <dbReference type="Proteomes" id="UP000253868"/>
    </source>
</evidence>
<accession>A0A345HZD6</accession>
<evidence type="ECO:0000313" key="2">
    <source>
        <dbReference type="EMBL" id="AXG82060.1"/>
    </source>
</evidence>
<protein>
    <submittedName>
        <fullName evidence="2">Asp23/Gls24 family envelope stress response protein</fullName>
    </submittedName>
</protein>
<keyword evidence="3" id="KW-1185">Reference proteome</keyword>
<sequence length="124" mass="12387">MSAQRKIQDELSLAAADAARGVPGVAFLRPGIVDRLRASAASRAGRAGAGTDGATGGGTAGVRVRPPAGGEGVWQIDIQLVTRAAHRTLDVTRAVRETAGAAAGAVLPGPGDRVRITVTVTGIV</sequence>
<name>A0A345HZD6_9ACTN</name>